<name>A0ABY7B8S6_9PSEU</name>
<dbReference type="InterPro" id="IPR050641">
    <property type="entry name" value="RIFMO-like"/>
</dbReference>
<keyword evidence="5" id="KW-0560">Oxidoreductase</keyword>
<feature type="domain" description="FAD-binding" evidence="4">
    <location>
        <begin position="2"/>
        <end position="330"/>
    </location>
</feature>
<dbReference type="EMBL" id="CP113836">
    <property type="protein sequence ID" value="WAL67809.1"/>
    <property type="molecule type" value="Genomic_DNA"/>
</dbReference>
<keyword evidence="2" id="KW-0285">Flavoprotein</keyword>
<evidence type="ECO:0000313" key="6">
    <source>
        <dbReference type="Proteomes" id="UP001163203"/>
    </source>
</evidence>
<dbReference type="PRINTS" id="PR00420">
    <property type="entry name" value="RNGMNOXGNASE"/>
</dbReference>
<proteinExistence type="predicted"/>
<accession>A0ABY7B8S6</accession>
<evidence type="ECO:0000259" key="4">
    <source>
        <dbReference type="Pfam" id="PF01494"/>
    </source>
</evidence>
<keyword evidence="5" id="KW-0503">Monooxygenase</keyword>
<dbReference type="Gene3D" id="3.40.30.120">
    <property type="match status" value="1"/>
</dbReference>
<evidence type="ECO:0000256" key="2">
    <source>
        <dbReference type="ARBA" id="ARBA00022630"/>
    </source>
</evidence>
<dbReference type="Gene3D" id="3.30.70.2450">
    <property type="match status" value="1"/>
</dbReference>
<dbReference type="InterPro" id="IPR002938">
    <property type="entry name" value="FAD-bd"/>
</dbReference>
<dbReference type="Gene3D" id="3.50.50.60">
    <property type="entry name" value="FAD/NAD(P)-binding domain"/>
    <property type="match status" value="1"/>
</dbReference>
<protein>
    <submittedName>
        <fullName evidence="5">FAD-dependent monooxygenase</fullName>
    </submittedName>
</protein>
<reference evidence="5" key="1">
    <citation type="submission" date="2022-11" db="EMBL/GenBank/DDBJ databases">
        <authorList>
            <person name="Mo P."/>
        </authorList>
    </citation>
    <scope>NUCLEOTIDE SEQUENCE</scope>
    <source>
        <strain evidence="5">HUAS 11-8</strain>
    </source>
</reference>
<organism evidence="5 6">
    <name type="scientific">Amycolatopsis cynarae</name>
    <dbReference type="NCBI Taxonomy" id="2995223"/>
    <lineage>
        <taxon>Bacteria</taxon>
        <taxon>Bacillati</taxon>
        <taxon>Actinomycetota</taxon>
        <taxon>Actinomycetes</taxon>
        <taxon>Pseudonocardiales</taxon>
        <taxon>Pseudonocardiaceae</taxon>
        <taxon>Amycolatopsis</taxon>
    </lineage>
</organism>
<dbReference type="Pfam" id="PF21274">
    <property type="entry name" value="Rng_hyd_C"/>
    <property type="match status" value="1"/>
</dbReference>
<gene>
    <name evidence="5" type="ORF">ORV05_08575</name>
</gene>
<dbReference type="SUPFAM" id="SSF51905">
    <property type="entry name" value="FAD/NAD(P)-binding domain"/>
    <property type="match status" value="1"/>
</dbReference>
<dbReference type="PANTHER" id="PTHR43004:SF19">
    <property type="entry name" value="BINDING MONOOXYGENASE, PUTATIVE (JCVI)-RELATED"/>
    <property type="match status" value="1"/>
</dbReference>
<dbReference type="Proteomes" id="UP001163203">
    <property type="component" value="Chromosome"/>
</dbReference>
<dbReference type="GO" id="GO:0004497">
    <property type="term" value="F:monooxygenase activity"/>
    <property type="evidence" value="ECO:0007669"/>
    <property type="project" value="UniProtKB-KW"/>
</dbReference>
<evidence type="ECO:0000313" key="5">
    <source>
        <dbReference type="EMBL" id="WAL67809.1"/>
    </source>
</evidence>
<dbReference type="Pfam" id="PF01494">
    <property type="entry name" value="FAD_binding_3"/>
    <property type="match status" value="1"/>
</dbReference>
<comment type="cofactor">
    <cofactor evidence="1">
        <name>FAD</name>
        <dbReference type="ChEBI" id="CHEBI:57692"/>
    </cofactor>
</comment>
<evidence type="ECO:0000256" key="3">
    <source>
        <dbReference type="ARBA" id="ARBA00022827"/>
    </source>
</evidence>
<dbReference type="PANTHER" id="PTHR43004">
    <property type="entry name" value="TRK SYSTEM POTASSIUM UPTAKE PROTEIN"/>
    <property type="match status" value="1"/>
</dbReference>
<keyword evidence="6" id="KW-1185">Reference proteome</keyword>
<evidence type="ECO:0000256" key="1">
    <source>
        <dbReference type="ARBA" id="ARBA00001974"/>
    </source>
</evidence>
<dbReference type="RefSeq" id="WP_268757904.1">
    <property type="nucleotide sequence ID" value="NZ_CP113836.1"/>
</dbReference>
<sequence>MSDVIVVGAGPTGLLLAGDLAEAGVSVTLLEKRDGKISNLSRAFVVHARTLEMLDARGLAEKVDQTGVSRLADARLFGRVDVNLGRLPSRFPYLLVTAQYNVERVLLERAVAAGVDIVYDAKVTDVRQDTAGVSVDTREGTHRAAYLVGTDGFHSTVRQALGLPFPGKSVLKSIMLADVRLRETPPETLTVNGFGTEFAFIAPFGDGWWRVLAWDRLRQLPDDAPLDLDEIRAVTKRALGTDFGMHDARWMSRFHSDERQAPRYRVGRVFLAGDAAHVHSPAGGMGMNTGLQDAANLSWKLAAVLRGEPESLLDTYQTERHLVGKQVLRLSGTIIRMAMLRPRIARALRGLLGPAVVRVPAVHRRLTGQLSGVGFRYRAPRGEHKLVGARMPDIPLADGTRLYEALRGGRFVLVGDTKPDGWTGEMHLAEPAEPVDRPILVRPDGYIAKVFDPHR</sequence>
<dbReference type="InterPro" id="IPR036188">
    <property type="entry name" value="FAD/NAD-bd_sf"/>
</dbReference>
<keyword evidence="3" id="KW-0274">FAD</keyword>